<proteinExistence type="predicted"/>
<keyword evidence="1" id="KW-0645">Protease</keyword>
<comment type="caution">
    <text evidence="1">The sequence shown here is derived from an EMBL/GenBank/DDBJ whole genome shotgun (WGS) entry which is preliminary data.</text>
</comment>
<dbReference type="EMBL" id="JACHXU010000002">
    <property type="protein sequence ID" value="MBB3205167.1"/>
    <property type="molecule type" value="Genomic_DNA"/>
</dbReference>
<protein>
    <submittedName>
        <fullName evidence="1">Putative ATP-dependent Lon-type protease</fullName>
    </submittedName>
</protein>
<dbReference type="InterPro" id="IPR020568">
    <property type="entry name" value="Ribosomal_Su5_D2-typ_SF"/>
</dbReference>
<gene>
    <name evidence="1" type="ORF">FHS27_000934</name>
</gene>
<reference evidence="1 2" key="1">
    <citation type="submission" date="2020-08" db="EMBL/GenBank/DDBJ databases">
        <title>Genomic Encyclopedia of Type Strains, Phase III (KMG-III): the genomes of soil and plant-associated and newly described type strains.</title>
        <authorList>
            <person name="Whitman W."/>
        </authorList>
    </citation>
    <scope>NUCLEOTIDE SEQUENCE [LARGE SCALE GENOMIC DNA]</scope>
    <source>
        <strain evidence="1 2">CECT 8075</strain>
    </source>
</reference>
<sequence>MSLGGNIIPVQNLAESLQVAFDAGAKRILLRMASVSDIPTIPGELFAKFQTSFYSDPSDAAFKALGVE</sequence>
<evidence type="ECO:0000313" key="2">
    <source>
        <dbReference type="Proteomes" id="UP000536179"/>
    </source>
</evidence>
<evidence type="ECO:0000313" key="1">
    <source>
        <dbReference type="EMBL" id="MBB3205167.1"/>
    </source>
</evidence>
<keyword evidence="1" id="KW-0378">Hydrolase</keyword>
<dbReference type="AlphaFoldDB" id="A0A7W5DVX1"/>
<dbReference type="SUPFAM" id="SSF54211">
    <property type="entry name" value="Ribosomal protein S5 domain 2-like"/>
    <property type="match status" value="1"/>
</dbReference>
<dbReference type="RefSeq" id="WP_221224860.1">
    <property type="nucleotide sequence ID" value="NZ_JACHXU010000002.1"/>
</dbReference>
<dbReference type="GO" id="GO:0006508">
    <property type="term" value="P:proteolysis"/>
    <property type="evidence" value="ECO:0007669"/>
    <property type="project" value="UniProtKB-KW"/>
</dbReference>
<dbReference type="GO" id="GO:0008233">
    <property type="term" value="F:peptidase activity"/>
    <property type="evidence" value="ECO:0007669"/>
    <property type="project" value="UniProtKB-KW"/>
</dbReference>
<name>A0A7W5DVX1_9BACT</name>
<dbReference type="Proteomes" id="UP000536179">
    <property type="component" value="Unassembled WGS sequence"/>
</dbReference>
<keyword evidence="2" id="KW-1185">Reference proteome</keyword>
<accession>A0A7W5DVX1</accession>
<organism evidence="1 2">
    <name type="scientific">Aporhodopirellula rubra</name>
    <dbReference type="NCBI Taxonomy" id="980271"/>
    <lineage>
        <taxon>Bacteria</taxon>
        <taxon>Pseudomonadati</taxon>
        <taxon>Planctomycetota</taxon>
        <taxon>Planctomycetia</taxon>
        <taxon>Pirellulales</taxon>
        <taxon>Pirellulaceae</taxon>
        <taxon>Aporhodopirellula</taxon>
    </lineage>
</organism>